<evidence type="ECO:0000313" key="1">
    <source>
        <dbReference type="Ensembl" id="ENSCCNP00000006453.1"/>
    </source>
</evidence>
<organism evidence="1">
    <name type="scientific">Castor canadensis</name>
    <name type="common">American beaver</name>
    <dbReference type="NCBI Taxonomy" id="51338"/>
    <lineage>
        <taxon>Eukaryota</taxon>
        <taxon>Metazoa</taxon>
        <taxon>Chordata</taxon>
        <taxon>Craniata</taxon>
        <taxon>Vertebrata</taxon>
        <taxon>Euteleostomi</taxon>
        <taxon>Mammalia</taxon>
        <taxon>Eutheria</taxon>
        <taxon>Euarchontoglires</taxon>
        <taxon>Glires</taxon>
        <taxon>Rodentia</taxon>
        <taxon>Castorimorpha</taxon>
        <taxon>Castoridae</taxon>
        <taxon>Castor</taxon>
    </lineage>
</organism>
<dbReference type="AlphaFoldDB" id="A0A8C0W876"/>
<reference evidence="1" key="1">
    <citation type="submission" date="2023-09" db="UniProtKB">
        <authorList>
            <consortium name="Ensembl"/>
        </authorList>
    </citation>
    <scope>IDENTIFICATION</scope>
</reference>
<dbReference type="Ensembl" id="ENSCCNT00000008483.1">
    <property type="protein sequence ID" value="ENSCCNP00000006453.1"/>
    <property type="gene ID" value="ENSCCNG00000006838.1"/>
</dbReference>
<accession>A0A8C0W876</accession>
<protein>
    <submittedName>
        <fullName evidence="1">Uncharacterized protein</fullName>
    </submittedName>
</protein>
<name>A0A8C0W876_CASCN</name>
<sequence length="104" mass="11905">MAESMVQLMAQPIRSFPDFSILCMLFRDISLLLKNTDYFHVFICLLVSYLKTTHGDKNIGYLKGNLNFQFQQIRQCLGMTLSGTLKMTRMNGIITISSTAFLRV</sequence>
<proteinExistence type="predicted"/>